<evidence type="ECO:0000313" key="1">
    <source>
        <dbReference type="EMBL" id="SOD94733.1"/>
    </source>
</evidence>
<gene>
    <name evidence="1" type="ORF">SAMN06269250_4621</name>
</gene>
<evidence type="ECO:0000313" key="2">
    <source>
        <dbReference type="Proteomes" id="UP000219452"/>
    </source>
</evidence>
<name>A0A286GGS9_9BACT</name>
<dbReference type="AlphaFoldDB" id="A0A286GGS9"/>
<dbReference type="RefSeq" id="WP_097128790.1">
    <property type="nucleotide sequence ID" value="NZ_OCNH01000004.1"/>
</dbReference>
<reference evidence="2" key="1">
    <citation type="submission" date="2017-09" db="EMBL/GenBank/DDBJ databases">
        <authorList>
            <person name="Varghese N."/>
            <person name="Submissions S."/>
        </authorList>
    </citation>
    <scope>NUCLEOTIDE SEQUENCE [LARGE SCALE GENOMIC DNA]</scope>
    <source>
        <strain evidence="2">DSM 29961</strain>
    </source>
</reference>
<dbReference type="EMBL" id="OCNH01000004">
    <property type="protein sequence ID" value="SOD94733.1"/>
    <property type="molecule type" value="Genomic_DNA"/>
</dbReference>
<keyword evidence="2" id="KW-1185">Reference proteome</keyword>
<dbReference type="Proteomes" id="UP000219452">
    <property type="component" value="Unassembled WGS sequence"/>
</dbReference>
<dbReference type="OrthoDB" id="1373797at2"/>
<organism evidence="1 2">
    <name type="scientific">Spirosoma fluviale</name>
    <dbReference type="NCBI Taxonomy" id="1597977"/>
    <lineage>
        <taxon>Bacteria</taxon>
        <taxon>Pseudomonadati</taxon>
        <taxon>Bacteroidota</taxon>
        <taxon>Cytophagia</taxon>
        <taxon>Cytophagales</taxon>
        <taxon>Cytophagaceae</taxon>
        <taxon>Spirosoma</taxon>
    </lineage>
</organism>
<accession>A0A286GGS9</accession>
<protein>
    <submittedName>
        <fullName evidence="1">Uncharacterized protein</fullName>
    </submittedName>
</protein>
<sequence length="133" mass="15159">MKTELIYELVATAMQELITEPWTIAELNIRYLASSHEAECDGTYLDASGEAQVLSTDFPDEVLEALPFLFVNRTNDGNPPTNSVQMTVSAQGRFAVDYEWDQEIEDEDEHFSKGGTVKEWLKIRQEKYGYTPE</sequence>
<proteinExistence type="predicted"/>